<feature type="region of interest" description="Disordered" evidence="1">
    <location>
        <begin position="307"/>
        <end position="329"/>
    </location>
</feature>
<gene>
    <name evidence="3" type="ORF">SAMN05661093_06925</name>
</gene>
<dbReference type="CDD" id="cd00085">
    <property type="entry name" value="HNHc"/>
    <property type="match status" value="1"/>
</dbReference>
<dbReference type="EMBL" id="FWXV01000007">
    <property type="protein sequence ID" value="SMD21624.1"/>
    <property type="molecule type" value="Genomic_DNA"/>
</dbReference>
<keyword evidence="4" id="KW-1185">Reference proteome</keyword>
<feature type="compositionally biased region" description="Basic and acidic residues" evidence="1">
    <location>
        <begin position="312"/>
        <end position="329"/>
    </location>
</feature>
<dbReference type="Proteomes" id="UP000192674">
    <property type="component" value="Unassembled WGS sequence"/>
</dbReference>
<evidence type="ECO:0000259" key="2">
    <source>
        <dbReference type="SMART" id="SM00507"/>
    </source>
</evidence>
<evidence type="ECO:0000313" key="4">
    <source>
        <dbReference type="Proteomes" id="UP000192674"/>
    </source>
</evidence>
<evidence type="ECO:0000256" key="1">
    <source>
        <dbReference type="SAM" id="MobiDB-lite"/>
    </source>
</evidence>
<proteinExistence type="predicted"/>
<dbReference type="InterPro" id="IPR003615">
    <property type="entry name" value="HNH_nuc"/>
</dbReference>
<dbReference type="RefSeq" id="WP_084430883.1">
    <property type="nucleotide sequence ID" value="NZ_FWXV01000007.1"/>
</dbReference>
<reference evidence="3 4" key="1">
    <citation type="submission" date="2017-04" db="EMBL/GenBank/DDBJ databases">
        <authorList>
            <person name="Afonso C.L."/>
            <person name="Miller P.J."/>
            <person name="Scott M.A."/>
            <person name="Spackman E."/>
            <person name="Goraichik I."/>
            <person name="Dimitrov K.M."/>
            <person name="Suarez D.L."/>
            <person name="Swayne D.E."/>
        </authorList>
    </citation>
    <scope>NUCLEOTIDE SEQUENCE [LARGE SCALE GENOMIC DNA]</scope>
    <source>
        <strain evidence="3 4">DSM 43828</strain>
    </source>
</reference>
<dbReference type="OrthoDB" id="5241234at2"/>
<protein>
    <recommendedName>
        <fullName evidence="2">HNH nuclease domain-containing protein</fullName>
    </recommendedName>
</protein>
<dbReference type="Gene3D" id="1.10.30.50">
    <property type="match status" value="1"/>
</dbReference>
<dbReference type="SMART" id="SM00507">
    <property type="entry name" value="HNHc"/>
    <property type="match status" value="1"/>
</dbReference>
<sequence>MFETRSLDREQVLSRLARNARVRASLDAEDACLLARFAELSPPNRDGIRVADGAAEEISIETRVSPRVALAKLLQAQEMVNRLPATLAALQAGDIDADRAATMTKQTTVLSDDQARWVEQRVLERGPRADHSRFRRAVRDTVTRADVTAADQRRQHAREQERGITMVDLPDGLAQLKITLDAAEAVTAFNQIDALAKQRKTKKRSLKQCRADVFMDLVAGKNIKRPVIATNVMVPMTTLMGVNNQPGELSGYGAITADHARELARDSTWRRILTDPAGHVLEVSHHRFAPPSLKRHIQLRDRTCRQPGCEEPAERTEIDHTQRHTDHGETSVANLAALCKKHNLLKERSAWKIEQPHPGTLTFTTPSGKTHTTQPEPYELE</sequence>
<dbReference type="AlphaFoldDB" id="A0A1W2FIQ3"/>
<evidence type="ECO:0000313" key="3">
    <source>
        <dbReference type="EMBL" id="SMD21624.1"/>
    </source>
</evidence>
<organism evidence="3 4">
    <name type="scientific">Kibdelosporangium aridum</name>
    <dbReference type="NCBI Taxonomy" id="2030"/>
    <lineage>
        <taxon>Bacteria</taxon>
        <taxon>Bacillati</taxon>
        <taxon>Actinomycetota</taxon>
        <taxon>Actinomycetes</taxon>
        <taxon>Pseudonocardiales</taxon>
        <taxon>Pseudonocardiaceae</taxon>
        <taxon>Kibdelosporangium</taxon>
    </lineage>
</organism>
<feature type="compositionally biased region" description="Polar residues" evidence="1">
    <location>
        <begin position="361"/>
        <end position="375"/>
    </location>
</feature>
<feature type="region of interest" description="Disordered" evidence="1">
    <location>
        <begin position="352"/>
        <end position="381"/>
    </location>
</feature>
<accession>A0A1W2FIQ3</accession>
<name>A0A1W2FIQ3_KIBAR</name>
<feature type="domain" description="HNH nuclease" evidence="2">
    <location>
        <begin position="292"/>
        <end position="344"/>
    </location>
</feature>
<dbReference type="InterPro" id="IPR003870">
    <property type="entry name" value="DUF222"/>
</dbReference>
<dbReference type="Pfam" id="PF02720">
    <property type="entry name" value="DUF222"/>
    <property type="match status" value="1"/>
</dbReference>